<organism evidence="5 6">
    <name type="scientific">Pseudidiomarina aestuarii</name>
    <dbReference type="NCBI Taxonomy" id="624146"/>
    <lineage>
        <taxon>Bacteria</taxon>
        <taxon>Pseudomonadati</taxon>
        <taxon>Pseudomonadota</taxon>
        <taxon>Gammaproteobacteria</taxon>
        <taxon>Alteromonadales</taxon>
        <taxon>Idiomarinaceae</taxon>
        <taxon>Pseudidiomarina</taxon>
    </lineage>
</organism>
<protein>
    <recommendedName>
        <fullName evidence="4">HipA-like C-terminal domain-containing protein</fullName>
    </recommendedName>
</protein>
<evidence type="ECO:0000313" key="5">
    <source>
        <dbReference type="EMBL" id="PTB90281.1"/>
    </source>
</evidence>
<evidence type="ECO:0000256" key="1">
    <source>
        <dbReference type="ARBA" id="ARBA00010164"/>
    </source>
</evidence>
<evidence type="ECO:0000256" key="2">
    <source>
        <dbReference type="ARBA" id="ARBA00022679"/>
    </source>
</evidence>
<dbReference type="CDD" id="cd00090">
    <property type="entry name" value="HTH_ARSR"/>
    <property type="match status" value="1"/>
</dbReference>
<dbReference type="NCBIfam" id="NF007297">
    <property type="entry name" value="PRK09775.1"/>
    <property type="match status" value="1"/>
</dbReference>
<name>A0A6N4DGF3_9GAMM</name>
<gene>
    <name evidence="5" type="ORF">C9928_00750</name>
</gene>
<comment type="caution">
    <text evidence="5">The sequence shown here is derived from an EMBL/GenBank/DDBJ whole genome shotgun (WGS) entry which is preliminary data.</text>
</comment>
<evidence type="ECO:0000256" key="3">
    <source>
        <dbReference type="ARBA" id="ARBA00022777"/>
    </source>
</evidence>
<reference evidence="5 6" key="1">
    <citation type="submission" date="2018-03" db="EMBL/GenBank/DDBJ databases">
        <title>Cross-interface Injection: A General Nanoliter Liquid Handling Method Applied to Single Cells Genome Amplification Automated Nanoliter Liquid Handling Applied to Single Cell Multiple Displacement Amplification.</title>
        <authorList>
            <person name="Yun J."/>
            <person name="Xu P."/>
            <person name="Xu J."/>
            <person name="Dai X."/>
            <person name="Wang Y."/>
            <person name="Zheng X."/>
            <person name="Cao C."/>
            <person name="Yi Q."/>
            <person name="Zhu Y."/>
            <person name="Wang L."/>
            <person name="Dong Z."/>
            <person name="Huang Y."/>
            <person name="Huang L."/>
            <person name="Du W."/>
        </authorList>
    </citation>
    <scope>NUCLEOTIDE SEQUENCE [LARGE SCALE GENOMIC DNA]</scope>
    <source>
        <strain evidence="5 6">A9-4</strain>
    </source>
</reference>
<dbReference type="GO" id="GO:0004674">
    <property type="term" value="F:protein serine/threonine kinase activity"/>
    <property type="evidence" value="ECO:0007669"/>
    <property type="project" value="TreeGrafter"/>
</dbReference>
<dbReference type="InterPro" id="IPR036390">
    <property type="entry name" value="WH_DNA-bd_sf"/>
</dbReference>
<dbReference type="InterPro" id="IPR052028">
    <property type="entry name" value="HipA_Ser/Thr_kinase"/>
</dbReference>
<dbReference type="Proteomes" id="UP000241514">
    <property type="component" value="Unassembled WGS sequence"/>
</dbReference>
<dbReference type="GO" id="GO:0006355">
    <property type="term" value="P:regulation of DNA-templated transcription"/>
    <property type="evidence" value="ECO:0007669"/>
    <property type="project" value="UniProtKB-ARBA"/>
</dbReference>
<dbReference type="InterPro" id="IPR011991">
    <property type="entry name" value="ArsR-like_HTH"/>
</dbReference>
<keyword evidence="2" id="KW-0808">Transferase</keyword>
<dbReference type="EMBL" id="PYVG01000002">
    <property type="protein sequence ID" value="PTB90281.1"/>
    <property type="molecule type" value="Genomic_DNA"/>
</dbReference>
<dbReference type="PANTHER" id="PTHR37419">
    <property type="entry name" value="SERINE/THREONINE-PROTEIN KINASE TOXIN HIPA"/>
    <property type="match status" value="1"/>
</dbReference>
<comment type="similarity">
    <text evidence="1">Belongs to the HipA Ser/Thr kinase family.</text>
</comment>
<feature type="domain" description="HipA-like C-terminal" evidence="4">
    <location>
        <begin position="219"/>
        <end position="408"/>
    </location>
</feature>
<dbReference type="GO" id="GO:0005829">
    <property type="term" value="C:cytosol"/>
    <property type="evidence" value="ECO:0007669"/>
    <property type="project" value="TreeGrafter"/>
</dbReference>
<keyword evidence="3" id="KW-0418">Kinase</keyword>
<dbReference type="PANTHER" id="PTHR37419:SF8">
    <property type="entry name" value="TOXIN YJJJ"/>
    <property type="match status" value="1"/>
</dbReference>
<evidence type="ECO:0000313" key="6">
    <source>
        <dbReference type="Proteomes" id="UP000241514"/>
    </source>
</evidence>
<dbReference type="AlphaFoldDB" id="A0A6N4DGF3"/>
<sequence length="463" mass="51672">MPELNDNIISILRSGPMSAAELARRLDIDATTVSRRLNAMGSKVIKAGDGRSTRWYLRRRISMPASAINAELDVLPIYRVDEHGQAAKIAHLHVVYPADSYLAEYFRKSDTTDKQQSEWTFFESLPWWVTDMRPQGFLGRSFAQQLRAQGQPVDSDPNRWSEDTTLSVLASYPQDHVGNLLIGDTAYTRWLNAAPDSIMSDAEAGTRADAIARGEHFDSSAKGEQPKFTARLHERECLIKFSGQVKQLEMDSPANRWADLLHAEALASAALNQSIANIAATNRSFQANQRTLLASRRFDRNDTGGRLGLISWTSLDLEFVGKANEPWPVIADLLHQQNIISEVAATHSKISWAFGQLIANSDMHLGNISCVNRGGRPYELAPIYDMLPMHFAPKSTGDLPATTYAISIHPSVPRICWEAAFPAAIAFWKRVSSHDMISDHFKVLAAQQLEITREFESIIRKMA</sequence>
<accession>A0A6N4DGF3</accession>
<dbReference type="SUPFAM" id="SSF46785">
    <property type="entry name" value="Winged helix' DNA-binding domain"/>
    <property type="match status" value="1"/>
</dbReference>
<proteinExistence type="inferred from homology"/>
<dbReference type="InterPro" id="IPR012893">
    <property type="entry name" value="HipA-like_C"/>
</dbReference>
<dbReference type="Pfam" id="PF07804">
    <property type="entry name" value="HipA_C"/>
    <property type="match status" value="1"/>
</dbReference>
<evidence type="ECO:0000259" key="4">
    <source>
        <dbReference type="Pfam" id="PF07804"/>
    </source>
</evidence>